<sequence length="193" mass="22002">MSSGSVADAVSLVKELSRVEQPALIAIDGHSAAGKSTLAHTLQSALRDVQIVYGDDFYRVMPETERFRLDAPAGYGHYYDWERLERQVLIPLSDQQTARYKAYNWEIGALSDWKVVQPYGAVIVEGVFSARPELRGYYDAIFLVETEEKTRAWRQKQRADAVDAWLERWDAAERFYMQTCNPNAYADLVISLV</sequence>
<dbReference type="EMBL" id="CADCWP010000119">
    <property type="protein sequence ID" value="CAA9570609.1"/>
    <property type="molecule type" value="Genomic_DNA"/>
</dbReference>
<reference evidence="2" key="1">
    <citation type="submission" date="2020-02" db="EMBL/GenBank/DDBJ databases">
        <authorList>
            <person name="Meier V. D."/>
        </authorList>
    </citation>
    <scope>NUCLEOTIDE SEQUENCE</scope>
    <source>
        <strain evidence="2">AVDCRST_MAG86</strain>
    </source>
</reference>
<feature type="domain" description="Phosphoribulokinase/uridine kinase" evidence="1">
    <location>
        <begin position="24"/>
        <end position="190"/>
    </location>
</feature>
<protein>
    <recommendedName>
        <fullName evidence="1">Phosphoribulokinase/uridine kinase domain-containing protein</fullName>
    </recommendedName>
</protein>
<evidence type="ECO:0000313" key="2">
    <source>
        <dbReference type="EMBL" id="CAA9570609.1"/>
    </source>
</evidence>
<dbReference type="SUPFAM" id="SSF52540">
    <property type="entry name" value="P-loop containing nucleoside triphosphate hydrolases"/>
    <property type="match status" value="1"/>
</dbReference>
<dbReference type="GO" id="GO:0005524">
    <property type="term" value="F:ATP binding"/>
    <property type="evidence" value="ECO:0007669"/>
    <property type="project" value="InterPro"/>
</dbReference>
<accession>A0A6J4VCX8</accession>
<proteinExistence type="predicted"/>
<dbReference type="Pfam" id="PF00485">
    <property type="entry name" value="PRK"/>
    <property type="match status" value="1"/>
</dbReference>
<dbReference type="InterPro" id="IPR006083">
    <property type="entry name" value="PRK/URK"/>
</dbReference>
<name>A0A6J4VCX8_9DEIN</name>
<dbReference type="AlphaFoldDB" id="A0A6J4VCX8"/>
<dbReference type="Gene3D" id="3.40.50.300">
    <property type="entry name" value="P-loop containing nucleotide triphosphate hydrolases"/>
    <property type="match status" value="1"/>
</dbReference>
<gene>
    <name evidence="2" type="ORF">AVDCRST_MAG86-1619</name>
</gene>
<evidence type="ECO:0000259" key="1">
    <source>
        <dbReference type="Pfam" id="PF00485"/>
    </source>
</evidence>
<organism evidence="2">
    <name type="scientific">uncultured Truepera sp</name>
    <dbReference type="NCBI Taxonomy" id="543023"/>
    <lineage>
        <taxon>Bacteria</taxon>
        <taxon>Thermotogati</taxon>
        <taxon>Deinococcota</taxon>
        <taxon>Deinococci</taxon>
        <taxon>Trueperales</taxon>
        <taxon>Trueperaceae</taxon>
        <taxon>Truepera</taxon>
        <taxon>environmental samples</taxon>
    </lineage>
</organism>
<dbReference type="GO" id="GO:0016301">
    <property type="term" value="F:kinase activity"/>
    <property type="evidence" value="ECO:0007669"/>
    <property type="project" value="InterPro"/>
</dbReference>
<dbReference type="InterPro" id="IPR027417">
    <property type="entry name" value="P-loop_NTPase"/>
</dbReference>